<dbReference type="InterPro" id="IPR022642">
    <property type="entry name" value="CheR_C"/>
</dbReference>
<feature type="domain" description="CheR-type methyltransferase" evidence="7">
    <location>
        <begin position="3"/>
        <end position="278"/>
    </location>
</feature>
<dbReference type="PIRSF" id="PIRSF000410">
    <property type="entry name" value="CheR"/>
    <property type="match status" value="1"/>
</dbReference>
<evidence type="ECO:0000256" key="3">
    <source>
        <dbReference type="ARBA" id="ARBA00022679"/>
    </source>
</evidence>
<dbReference type="GO" id="GO:0032259">
    <property type="term" value="P:methylation"/>
    <property type="evidence" value="ECO:0007669"/>
    <property type="project" value="UniProtKB-KW"/>
</dbReference>
<dbReference type="PANTHER" id="PTHR24422">
    <property type="entry name" value="CHEMOTAXIS PROTEIN METHYLTRANSFERASE"/>
    <property type="match status" value="1"/>
</dbReference>
<evidence type="ECO:0000256" key="6">
    <source>
        <dbReference type="PIRSR" id="PIRSR000410-1"/>
    </source>
</evidence>
<feature type="binding site" evidence="6">
    <location>
        <position position="79"/>
    </location>
    <ligand>
        <name>S-adenosyl-L-methionine</name>
        <dbReference type="ChEBI" id="CHEBI:59789"/>
    </ligand>
</feature>
<keyword evidence="4 5" id="KW-0949">S-adenosyl-L-methionine</keyword>
<dbReference type="InterPro" id="IPR000780">
    <property type="entry name" value="CheR_MeTrfase"/>
</dbReference>
<evidence type="ECO:0000256" key="2">
    <source>
        <dbReference type="ARBA" id="ARBA00022603"/>
    </source>
</evidence>
<organism evidence="8 9">
    <name type="scientific">Methylomonas methanica</name>
    <dbReference type="NCBI Taxonomy" id="421"/>
    <lineage>
        <taxon>Bacteria</taxon>
        <taxon>Pseudomonadati</taxon>
        <taxon>Pseudomonadota</taxon>
        <taxon>Gammaproteobacteria</taxon>
        <taxon>Methylococcales</taxon>
        <taxon>Methylococcaceae</taxon>
        <taxon>Methylomonas</taxon>
    </lineage>
</organism>
<dbReference type="AlphaFoldDB" id="A0A177MIP4"/>
<feature type="binding site" evidence="6">
    <location>
        <begin position="222"/>
        <end position="223"/>
    </location>
    <ligand>
        <name>S-adenosyl-L-methionine</name>
        <dbReference type="ChEBI" id="CHEBI:59789"/>
    </ligand>
</feature>
<dbReference type="SUPFAM" id="SSF47757">
    <property type="entry name" value="Chemotaxis receptor methyltransferase CheR, N-terminal domain"/>
    <property type="match status" value="1"/>
</dbReference>
<dbReference type="InterPro" id="IPR022641">
    <property type="entry name" value="CheR_N"/>
</dbReference>
<dbReference type="Pfam" id="PF03705">
    <property type="entry name" value="CheR_N"/>
    <property type="match status" value="1"/>
</dbReference>
<dbReference type="Gene3D" id="3.40.50.150">
    <property type="entry name" value="Vaccinia Virus protein VP39"/>
    <property type="match status" value="1"/>
</dbReference>
<comment type="caution">
    <text evidence="8">The sequence shown here is derived from an EMBL/GenBank/DDBJ whole genome shotgun (WGS) entry which is preliminary data.</text>
</comment>
<dbReference type="Proteomes" id="UP000077763">
    <property type="component" value="Unassembled WGS sequence"/>
</dbReference>
<dbReference type="EC" id="2.1.1.80" evidence="5"/>
<name>A0A177MIP4_METMH</name>
<evidence type="ECO:0000256" key="1">
    <source>
        <dbReference type="ARBA" id="ARBA00001541"/>
    </source>
</evidence>
<comment type="catalytic activity">
    <reaction evidence="1 5">
        <text>L-glutamyl-[protein] + S-adenosyl-L-methionine = [protein]-L-glutamate 5-O-methyl ester + S-adenosyl-L-homocysteine</text>
        <dbReference type="Rhea" id="RHEA:24452"/>
        <dbReference type="Rhea" id="RHEA-COMP:10208"/>
        <dbReference type="Rhea" id="RHEA-COMP:10311"/>
        <dbReference type="ChEBI" id="CHEBI:29973"/>
        <dbReference type="ChEBI" id="CHEBI:57856"/>
        <dbReference type="ChEBI" id="CHEBI:59789"/>
        <dbReference type="ChEBI" id="CHEBI:82795"/>
        <dbReference type="EC" id="2.1.1.80"/>
    </reaction>
</comment>
<accession>A0A177MIP4</accession>
<dbReference type="InterPro" id="IPR036804">
    <property type="entry name" value="CheR_N_sf"/>
</dbReference>
<feature type="binding site" evidence="6">
    <location>
        <begin position="205"/>
        <end position="206"/>
    </location>
    <ligand>
        <name>S-adenosyl-L-methionine</name>
        <dbReference type="ChEBI" id="CHEBI:59789"/>
    </ligand>
</feature>
<keyword evidence="2 5" id="KW-0489">Methyltransferase</keyword>
<dbReference type="SUPFAM" id="SSF53335">
    <property type="entry name" value="S-adenosyl-L-methionine-dependent methyltransferases"/>
    <property type="match status" value="1"/>
</dbReference>
<evidence type="ECO:0000313" key="8">
    <source>
        <dbReference type="EMBL" id="OAI05667.1"/>
    </source>
</evidence>
<gene>
    <name evidence="8" type="ORF">A1353_10880</name>
</gene>
<comment type="function">
    <text evidence="5">Methylation of the membrane-bound methyl-accepting chemotaxis proteins (MCP) to form gamma-glutamyl methyl ester residues in MCP.</text>
</comment>
<dbReference type="InterPro" id="IPR029063">
    <property type="entry name" value="SAM-dependent_MTases_sf"/>
</dbReference>
<protein>
    <recommendedName>
        <fullName evidence="5">Chemotaxis protein methyltransferase</fullName>
        <ecNumber evidence="5">2.1.1.80</ecNumber>
    </recommendedName>
</protein>
<dbReference type="Pfam" id="PF01739">
    <property type="entry name" value="CheR"/>
    <property type="match status" value="1"/>
</dbReference>
<proteinExistence type="predicted"/>
<dbReference type="SMART" id="SM00138">
    <property type="entry name" value="MeTrc"/>
    <property type="match status" value="1"/>
</dbReference>
<dbReference type="GO" id="GO:0008983">
    <property type="term" value="F:protein-glutamate O-methyltransferase activity"/>
    <property type="evidence" value="ECO:0007669"/>
    <property type="project" value="UniProtKB-EC"/>
</dbReference>
<dbReference type="RefSeq" id="WP_064036311.1">
    <property type="nucleotide sequence ID" value="NZ_LUUH01000040.1"/>
</dbReference>
<dbReference type="InterPro" id="IPR050903">
    <property type="entry name" value="Bact_Chemotaxis_MeTrfase"/>
</dbReference>
<feature type="binding site" evidence="6">
    <location>
        <position position="123"/>
    </location>
    <ligand>
        <name>S-adenosyl-L-methionine</name>
        <dbReference type="ChEBI" id="CHEBI:59789"/>
    </ligand>
</feature>
<evidence type="ECO:0000313" key="9">
    <source>
        <dbReference type="Proteomes" id="UP000077763"/>
    </source>
</evidence>
<evidence type="ECO:0000256" key="4">
    <source>
        <dbReference type="ARBA" id="ARBA00022691"/>
    </source>
</evidence>
<dbReference type="InterPro" id="IPR026024">
    <property type="entry name" value="Chemotaxis_MeTrfase_CheR"/>
</dbReference>
<feature type="binding site" evidence="6">
    <location>
        <position position="147"/>
    </location>
    <ligand>
        <name>S-adenosyl-L-methionine</name>
        <dbReference type="ChEBI" id="CHEBI:59789"/>
    </ligand>
</feature>
<dbReference type="Gene3D" id="1.10.155.10">
    <property type="entry name" value="Chemotaxis receptor methyltransferase CheR, N-terminal domain"/>
    <property type="match status" value="1"/>
</dbReference>
<feature type="binding site" evidence="6">
    <location>
        <position position="81"/>
    </location>
    <ligand>
        <name>S-adenosyl-L-methionine</name>
        <dbReference type="ChEBI" id="CHEBI:59789"/>
    </ligand>
</feature>
<dbReference type="EMBL" id="LUUH01000040">
    <property type="protein sequence ID" value="OAI05667.1"/>
    <property type="molecule type" value="Genomic_DNA"/>
</dbReference>
<feature type="binding site" evidence="6">
    <location>
        <position position="85"/>
    </location>
    <ligand>
        <name>S-adenosyl-L-methionine</name>
        <dbReference type="ChEBI" id="CHEBI:59789"/>
    </ligand>
</feature>
<evidence type="ECO:0000256" key="5">
    <source>
        <dbReference type="PIRNR" id="PIRNR000410"/>
    </source>
</evidence>
<evidence type="ECO:0000259" key="7">
    <source>
        <dbReference type="PROSITE" id="PS50123"/>
    </source>
</evidence>
<dbReference type="PROSITE" id="PS50123">
    <property type="entry name" value="CHER"/>
    <property type="match status" value="1"/>
</dbReference>
<sequence length="278" mass="32105">MKEKAREFEYTQADFDVLRKISNQYSGILVPDDKFDMFYSRLSKRVRMLGFVSFKQYCHYLKDHPDTEFTEFINAVTTNLTSFFRENHHFEYVSKTVVPGLLKKHAATKQIKVWSAGCSTGEEPYSLAMTLKESVPADWTINILATDLDTNVLATAAAGIYMADRVTGIAEQRLKRWFQKGVGGQANKVRVKPELKELIEFKQLNLMQEWPLKGYFDFIFCRNVLIYFDRETKAMLANRYCGLLEEGSHLFIGHSESLHQLDTGFSLIGNTIYRKSIK</sequence>
<reference evidence="8 9" key="1">
    <citation type="submission" date="2016-03" db="EMBL/GenBank/DDBJ databases">
        <authorList>
            <person name="Ploux O."/>
        </authorList>
    </citation>
    <scope>NUCLEOTIDE SEQUENCE [LARGE SCALE GENOMIC DNA]</scope>
    <source>
        <strain evidence="8 9">R-45371</strain>
    </source>
</reference>
<dbReference type="PANTHER" id="PTHR24422:SF19">
    <property type="entry name" value="CHEMOTAXIS PROTEIN METHYLTRANSFERASE"/>
    <property type="match status" value="1"/>
</dbReference>
<keyword evidence="3 5" id="KW-0808">Transferase</keyword>
<dbReference type="PRINTS" id="PR00996">
    <property type="entry name" value="CHERMTFRASE"/>
</dbReference>